<evidence type="ECO:0000313" key="3">
    <source>
        <dbReference type="Proteomes" id="UP000033935"/>
    </source>
</evidence>
<dbReference type="Proteomes" id="UP000033935">
    <property type="component" value="Unassembled WGS sequence"/>
</dbReference>
<evidence type="ECO:0008006" key="4">
    <source>
        <dbReference type="Google" id="ProtNLM"/>
    </source>
</evidence>
<dbReference type="SUPFAM" id="SSF52833">
    <property type="entry name" value="Thioredoxin-like"/>
    <property type="match status" value="1"/>
</dbReference>
<proteinExistence type="predicted"/>
<dbReference type="Gene3D" id="1.25.40.10">
    <property type="entry name" value="Tetratricopeptide repeat domain"/>
    <property type="match status" value="1"/>
</dbReference>
<evidence type="ECO:0000256" key="1">
    <source>
        <dbReference type="SAM" id="SignalP"/>
    </source>
</evidence>
<reference evidence="2 3" key="1">
    <citation type="journal article" date="2015" name="Nature">
        <title>rRNA introns, odd ribosomes, and small enigmatic genomes across a large radiation of phyla.</title>
        <authorList>
            <person name="Brown C.T."/>
            <person name="Hug L.A."/>
            <person name="Thomas B.C."/>
            <person name="Sharon I."/>
            <person name="Castelle C.J."/>
            <person name="Singh A."/>
            <person name="Wilkins M.J."/>
            <person name="Williams K.H."/>
            <person name="Banfield J.F."/>
        </authorList>
    </citation>
    <scope>NUCLEOTIDE SEQUENCE [LARGE SCALE GENOMIC DNA]</scope>
</reference>
<gene>
    <name evidence="2" type="ORF">UT30_C0011G0045</name>
</gene>
<feature type="chain" id="PRO_5002533506" description="Thioredoxin domain-containing protein" evidence="1">
    <location>
        <begin position="25"/>
        <end position="403"/>
    </location>
</feature>
<comment type="caution">
    <text evidence="2">The sequence shown here is derived from an EMBL/GenBank/DDBJ whole genome shotgun (WGS) entry which is preliminary data.</text>
</comment>
<dbReference type="EMBL" id="LBWG01000011">
    <property type="protein sequence ID" value="KKR04199.1"/>
    <property type="molecule type" value="Genomic_DNA"/>
</dbReference>
<organism evidence="2 3">
    <name type="scientific">Candidatus Uhrbacteria bacterium GW2011_GWF2_39_13</name>
    <dbReference type="NCBI Taxonomy" id="1618995"/>
    <lineage>
        <taxon>Bacteria</taxon>
        <taxon>Candidatus Uhriibacteriota</taxon>
    </lineage>
</organism>
<accession>A0A0G0MJK2</accession>
<sequence length="403" mass="46792">MNSHRNVLFLFIFLCCLITNQGLAQKDKPSETSRKIVKILVFCSDAFGICHLINQELFGHRYYTDVSSLPWQLIDVMKTENAPRVATHQVRVLPTFIAINADGKAIRRREGYANREETIKWFRSLSFSQEDLGTNTAHMTREFAENNQKEAAKRSLANAQEGVDLRIARFFLEKRREDAQWLFDQAVPNIWTEEALSLFPDLWSSIDTPFLQRTSEPFTQASLLLIAADAAKRENKKEQAKELWERSVKVILDTCWLDIPKNDRAYAWLLVDLYKRLERWEEADRVLQTMITAFPNDLFFSVARVRLLLSQDGRQAEALALARHLHQTTVPRDHLYRLWTARVLAETYTANTRKQDAIMVLTQTLASVETVSFPDTPTAQTWREWQKKTRKMLSRLQTSEIAP</sequence>
<dbReference type="InterPro" id="IPR036249">
    <property type="entry name" value="Thioredoxin-like_sf"/>
</dbReference>
<dbReference type="SUPFAM" id="SSF48452">
    <property type="entry name" value="TPR-like"/>
    <property type="match status" value="1"/>
</dbReference>
<name>A0A0G0MJK2_9BACT</name>
<dbReference type="AlphaFoldDB" id="A0A0G0MJK2"/>
<feature type="signal peptide" evidence="1">
    <location>
        <begin position="1"/>
        <end position="24"/>
    </location>
</feature>
<protein>
    <recommendedName>
        <fullName evidence="4">Thioredoxin domain-containing protein</fullName>
    </recommendedName>
</protein>
<keyword evidence="1" id="KW-0732">Signal</keyword>
<evidence type="ECO:0000313" key="2">
    <source>
        <dbReference type="EMBL" id="KKR04199.1"/>
    </source>
</evidence>
<dbReference type="Gene3D" id="3.40.30.10">
    <property type="entry name" value="Glutaredoxin"/>
    <property type="match status" value="1"/>
</dbReference>
<dbReference type="InterPro" id="IPR011990">
    <property type="entry name" value="TPR-like_helical_dom_sf"/>
</dbReference>